<reference evidence="3" key="1">
    <citation type="journal article" date="2019" name="Int. J. Syst. Evol. Microbiol.">
        <title>The Global Catalogue of Microorganisms (GCM) 10K type strain sequencing project: providing services to taxonomists for standard genome sequencing and annotation.</title>
        <authorList>
            <consortium name="The Broad Institute Genomics Platform"/>
            <consortium name="The Broad Institute Genome Sequencing Center for Infectious Disease"/>
            <person name="Wu L."/>
            <person name="Ma J."/>
        </authorList>
    </citation>
    <scope>NUCLEOTIDE SEQUENCE [LARGE SCALE GENOMIC DNA]</scope>
    <source>
        <strain evidence="3">JCM 16923</strain>
    </source>
</reference>
<evidence type="ECO:0000313" key="3">
    <source>
        <dbReference type="Proteomes" id="UP001418444"/>
    </source>
</evidence>
<feature type="transmembrane region" description="Helical" evidence="1">
    <location>
        <begin position="62"/>
        <end position="84"/>
    </location>
</feature>
<proteinExistence type="predicted"/>
<accession>A0ABP7PA32</accession>
<feature type="transmembrane region" description="Helical" evidence="1">
    <location>
        <begin position="37"/>
        <end position="56"/>
    </location>
</feature>
<name>A0ABP7PA32_9ACTN</name>
<feature type="transmembrane region" description="Helical" evidence="1">
    <location>
        <begin position="128"/>
        <end position="147"/>
    </location>
</feature>
<keyword evidence="1" id="KW-1133">Transmembrane helix</keyword>
<keyword evidence="1" id="KW-0472">Membrane</keyword>
<keyword evidence="1" id="KW-0812">Transmembrane</keyword>
<comment type="caution">
    <text evidence="2">The sequence shown here is derived from an EMBL/GenBank/DDBJ whole genome shotgun (WGS) entry which is preliminary data.</text>
</comment>
<dbReference type="EMBL" id="BAAAZW010000006">
    <property type="protein sequence ID" value="GAA3962212.1"/>
    <property type="molecule type" value="Genomic_DNA"/>
</dbReference>
<protein>
    <recommendedName>
        <fullName evidence="4">ATP synthase protein I</fullName>
    </recommendedName>
</protein>
<sequence length="172" mass="17796">MSTNGDTSDQAPDADAGAETAETVYDSLAPLKNGLRYGLLGLLVLTLIGLLVWWPLSGLPGVWGVLIGAGVGGTFILLTVVTIMATGNLSPSVTMAAVMGSWFLKMVVVLVVMAVLSNMDFYSKGALVSMLIGAIIAVLGSEVWGVLTTRTPYVDPESSSAATDRDTATGEK</sequence>
<evidence type="ECO:0000256" key="1">
    <source>
        <dbReference type="SAM" id="Phobius"/>
    </source>
</evidence>
<keyword evidence="3" id="KW-1185">Reference proteome</keyword>
<feature type="transmembrane region" description="Helical" evidence="1">
    <location>
        <begin position="96"/>
        <end position="116"/>
    </location>
</feature>
<dbReference type="Proteomes" id="UP001418444">
    <property type="component" value="Unassembled WGS sequence"/>
</dbReference>
<gene>
    <name evidence="2" type="ORF">GCM10022231_23000</name>
</gene>
<dbReference type="RefSeq" id="WP_344783817.1">
    <property type="nucleotide sequence ID" value="NZ_BAAAZW010000006.1"/>
</dbReference>
<evidence type="ECO:0008006" key="4">
    <source>
        <dbReference type="Google" id="ProtNLM"/>
    </source>
</evidence>
<organism evidence="2 3">
    <name type="scientific">Gordonia caeni</name>
    <dbReference type="NCBI Taxonomy" id="1007097"/>
    <lineage>
        <taxon>Bacteria</taxon>
        <taxon>Bacillati</taxon>
        <taxon>Actinomycetota</taxon>
        <taxon>Actinomycetes</taxon>
        <taxon>Mycobacteriales</taxon>
        <taxon>Gordoniaceae</taxon>
        <taxon>Gordonia</taxon>
    </lineage>
</organism>
<evidence type="ECO:0000313" key="2">
    <source>
        <dbReference type="EMBL" id="GAA3962212.1"/>
    </source>
</evidence>